<sequence>MHARMHVMVRLPELKRSSNGSTGYAEVATLEVFGGNGLDKFRLLIIDVFPPPPPLLSLFFFLSLSLFFSSSFLLFSFASLLSVQLWRGLIVLFVFLFLALLHKQACT</sequence>
<evidence type="ECO:0000313" key="3">
    <source>
        <dbReference type="Proteomes" id="UP000246740"/>
    </source>
</evidence>
<dbReference type="Proteomes" id="UP000246740">
    <property type="component" value="Unassembled WGS sequence"/>
</dbReference>
<dbReference type="InParanoid" id="A0A317XJ09"/>
<organism evidence="2 3">
    <name type="scientific">Testicularia cyperi</name>
    <dbReference type="NCBI Taxonomy" id="1882483"/>
    <lineage>
        <taxon>Eukaryota</taxon>
        <taxon>Fungi</taxon>
        <taxon>Dikarya</taxon>
        <taxon>Basidiomycota</taxon>
        <taxon>Ustilaginomycotina</taxon>
        <taxon>Ustilaginomycetes</taxon>
        <taxon>Ustilaginales</taxon>
        <taxon>Anthracoideaceae</taxon>
        <taxon>Testicularia</taxon>
    </lineage>
</organism>
<protein>
    <submittedName>
        <fullName evidence="2">Uncharacterized protein</fullName>
    </submittedName>
</protein>
<reference evidence="2 3" key="1">
    <citation type="journal article" date="2018" name="Mol. Biol. Evol.">
        <title>Broad Genomic Sampling Reveals a Smut Pathogenic Ancestry of the Fungal Clade Ustilaginomycotina.</title>
        <authorList>
            <person name="Kijpornyongpan T."/>
            <person name="Mondo S.J."/>
            <person name="Barry K."/>
            <person name="Sandor L."/>
            <person name="Lee J."/>
            <person name="Lipzen A."/>
            <person name="Pangilinan J."/>
            <person name="LaButti K."/>
            <person name="Hainaut M."/>
            <person name="Henrissat B."/>
            <person name="Grigoriev I.V."/>
            <person name="Spatafora J.W."/>
            <person name="Aime M.C."/>
        </authorList>
    </citation>
    <scope>NUCLEOTIDE SEQUENCE [LARGE SCALE GENOMIC DNA]</scope>
    <source>
        <strain evidence="2 3">MCA 3645</strain>
    </source>
</reference>
<evidence type="ECO:0000256" key="1">
    <source>
        <dbReference type="SAM" id="Phobius"/>
    </source>
</evidence>
<dbReference type="EMBL" id="KZ819202">
    <property type="protein sequence ID" value="PWY97812.1"/>
    <property type="molecule type" value="Genomic_DNA"/>
</dbReference>
<feature type="transmembrane region" description="Helical" evidence="1">
    <location>
        <begin position="84"/>
        <end position="101"/>
    </location>
</feature>
<keyword evidence="1" id="KW-0812">Transmembrane</keyword>
<proteinExistence type="predicted"/>
<gene>
    <name evidence="2" type="ORF">BCV70DRAFT_45888</name>
</gene>
<evidence type="ECO:0000313" key="2">
    <source>
        <dbReference type="EMBL" id="PWY97812.1"/>
    </source>
</evidence>
<accession>A0A317XJ09</accession>
<keyword evidence="1" id="KW-0472">Membrane</keyword>
<keyword evidence="1" id="KW-1133">Transmembrane helix</keyword>
<keyword evidence="3" id="KW-1185">Reference proteome</keyword>
<dbReference type="AlphaFoldDB" id="A0A317XJ09"/>
<feature type="transmembrane region" description="Helical" evidence="1">
    <location>
        <begin position="55"/>
        <end position="78"/>
    </location>
</feature>
<name>A0A317XJ09_9BASI</name>